<comment type="similarity">
    <text evidence="1">Belongs to the flavin monoamine oxidase family.</text>
</comment>
<dbReference type="GO" id="GO:0016491">
    <property type="term" value="F:oxidoreductase activity"/>
    <property type="evidence" value="ECO:0007669"/>
    <property type="project" value="UniProtKB-KW"/>
</dbReference>
<dbReference type="GO" id="GO:0006338">
    <property type="term" value="P:chromatin remodeling"/>
    <property type="evidence" value="ECO:0007669"/>
    <property type="project" value="TreeGrafter"/>
</dbReference>
<evidence type="ECO:0000313" key="5">
    <source>
        <dbReference type="EMBL" id="OAQ35722.1"/>
    </source>
</evidence>
<dbReference type="Gene3D" id="3.90.660.10">
    <property type="match status" value="1"/>
</dbReference>
<keyword evidence="6" id="KW-1185">Reference proteome</keyword>
<evidence type="ECO:0000256" key="1">
    <source>
        <dbReference type="ARBA" id="ARBA00005995"/>
    </source>
</evidence>
<sequence>MTIPSTSTQRVIIIGGGISGLAAARELSKNPNTHVTLLEARNRLGGRIVTHRNLISKDLELSGQVPAGSSDLVYDFGASWIHGVDPANPLYEIAQTGQVEYVHTDSDIMFKQPGPIPMPGEESNHLWQVVWDILDKAQEYSAEHRDEIPEEKSFKEWLTDYLEKEVQSTDPQGENYLEEEVRKWVPGLSMYWADENAIPVEKVSMKWMDAEDIFPGDHSLVINGFDRIVKVVSAGLKSNIRVLLEHVVEKIEYDETEVRVSTSQGLFTADRVLCTLPLGVLKAQHTTLFHPQLPASKQRAIERLGFGTMYKILLFFPTCFWPLNKHFINFLPSALTVPSPDLVAHFGLNEKQVEALTVYMQDLANYSSLMPQYNIPILVGYATNRAAELMERLSDEEARMVYMCQMAHYFPILLQDGKEGELVGKALWPTVSHMSRWNQDPFARGSYTSIPVHASQKDLEVFDIPVGARSYGPLNGDEEEDDCEDEEKGGDKKQRLVSVDDADYGRIFFAGEHTSPSRFASVHGALMTGQREAAKILDQRHPVHC</sequence>
<feature type="compositionally biased region" description="Acidic residues" evidence="3">
    <location>
        <begin position="476"/>
        <end position="488"/>
    </location>
</feature>
<dbReference type="SUPFAM" id="SSF54373">
    <property type="entry name" value="FAD-linked reductases, C-terminal domain"/>
    <property type="match status" value="1"/>
</dbReference>
<evidence type="ECO:0000259" key="4">
    <source>
        <dbReference type="Pfam" id="PF01593"/>
    </source>
</evidence>
<name>A0A197KDD5_9FUNG</name>
<dbReference type="InterPro" id="IPR050281">
    <property type="entry name" value="Flavin_monoamine_oxidase"/>
</dbReference>
<reference evidence="5 6" key="1">
    <citation type="submission" date="2016-05" db="EMBL/GenBank/DDBJ databases">
        <title>Genome sequencing reveals origins of a unique bacterial endosymbiosis in the earliest lineages of terrestrial Fungi.</title>
        <authorList>
            <consortium name="DOE Joint Genome Institute"/>
            <person name="Uehling J."/>
            <person name="Gryganskyi A."/>
            <person name="Hameed K."/>
            <person name="Tschaplinski T."/>
            <person name="Misztal P."/>
            <person name="Wu S."/>
            <person name="Desiro A."/>
            <person name="Vande Pol N."/>
            <person name="Du Z.-Y."/>
            <person name="Zienkiewicz A."/>
            <person name="Zienkiewicz K."/>
            <person name="Morin E."/>
            <person name="Tisserant E."/>
            <person name="Splivallo R."/>
            <person name="Hainaut M."/>
            <person name="Henrissat B."/>
            <person name="Ohm R."/>
            <person name="Kuo A."/>
            <person name="Yan J."/>
            <person name="Lipzen A."/>
            <person name="Nolan M."/>
            <person name="Labutti K."/>
            <person name="Barry K."/>
            <person name="Goldstein A."/>
            <person name="Labbe J."/>
            <person name="Schadt C."/>
            <person name="Tuskan G."/>
            <person name="Grigoriev I."/>
            <person name="Martin F."/>
            <person name="Vilgalys R."/>
            <person name="Bonito G."/>
        </authorList>
    </citation>
    <scope>NUCLEOTIDE SEQUENCE [LARGE SCALE GENOMIC DNA]</scope>
    <source>
        <strain evidence="5 6">AG-77</strain>
    </source>
</reference>
<dbReference type="PANTHER" id="PTHR10742">
    <property type="entry name" value="FLAVIN MONOAMINE OXIDASE"/>
    <property type="match status" value="1"/>
</dbReference>
<proteinExistence type="inferred from homology"/>
<dbReference type="GO" id="GO:0003682">
    <property type="term" value="F:chromatin binding"/>
    <property type="evidence" value="ECO:0007669"/>
    <property type="project" value="TreeGrafter"/>
</dbReference>
<organism evidence="5 6">
    <name type="scientific">Linnemannia elongata AG-77</name>
    <dbReference type="NCBI Taxonomy" id="1314771"/>
    <lineage>
        <taxon>Eukaryota</taxon>
        <taxon>Fungi</taxon>
        <taxon>Fungi incertae sedis</taxon>
        <taxon>Mucoromycota</taxon>
        <taxon>Mortierellomycotina</taxon>
        <taxon>Mortierellomycetes</taxon>
        <taxon>Mortierellales</taxon>
        <taxon>Mortierellaceae</taxon>
        <taxon>Linnemannia</taxon>
    </lineage>
</organism>
<dbReference type="InterPro" id="IPR002937">
    <property type="entry name" value="Amino_oxidase"/>
</dbReference>
<dbReference type="PANTHER" id="PTHR10742:SF386">
    <property type="entry name" value="LYSINE-SPECIFIC HISTONE DEMETHYLASE 1A"/>
    <property type="match status" value="1"/>
</dbReference>
<dbReference type="AlphaFoldDB" id="A0A197KDD5"/>
<dbReference type="Pfam" id="PF01593">
    <property type="entry name" value="Amino_oxidase"/>
    <property type="match status" value="1"/>
</dbReference>
<feature type="region of interest" description="Disordered" evidence="3">
    <location>
        <begin position="471"/>
        <end position="493"/>
    </location>
</feature>
<dbReference type="InterPro" id="IPR036188">
    <property type="entry name" value="FAD/NAD-bd_sf"/>
</dbReference>
<dbReference type="Gene3D" id="3.50.50.60">
    <property type="entry name" value="FAD/NAD(P)-binding domain"/>
    <property type="match status" value="1"/>
</dbReference>
<gene>
    <name evidence="5" type="ORF">K457DRAFT_151276</name>
</gene>
<evidence type="ECO:0000313" key="6">
    <source>
        <dbReference type="Proteomes" id="UP000078512"/>
    </source>
</evidence>
<dbReference type="Proteomes" id="UP000078512">
    <property type="component" value="Unassembled WGS sequence"/>
</dbReference>
<dbReference type="SUPFAM" id="SSF51905">
    <property type="entry name" value="FAD/NAD(P)-binding domain"/>
    <property type="match status" value="1"/>
</dbReference>
<dbReference type="GO" id="GO:0050660">
    <property type="term" value="F:flavin adenine dinucleotide binding"/>
    <property type="evidence" value="ECO:0007669"/>
    <property type="project" value="TreeGrafter"/>
</dbReference>
<feature type="domain" description="Amine oxidase" evidence="4">
    <location>
        <begin position="18"/>
        <end position="537"/>
    </location>
</feature>
<evidence type="ECO:0000256" key="3">
    <source>
        <dbReference type="SAM" id="MobiDB-lite"/>
    </source>
</evidence>
<dbReference type="OrthoDB" id="5046242at2759"/>
<protein>
    <submittedName>
        <fullName evidence="5">Amine oxidase</fullName>
    </submittedName>
</protein>
<dbReference type="STRING" id="1314771.A0A197KDD5"/>
<dbReference type="EMBL" id="KV442013">
    <property type="protein sequence ID" value="OAQ35722.1"/>
    <property type="molecule type" value="Genomic_DNA"/>
</dbReference>
<accession>A0A197KDD5</accession>
<keyword evidence="2" id="KW-0560">Oxidoreductase</keyword>
<evidence type="ECO:0000256" key="2">
    <source>
        <dbReference type="ARBA" id="ARBA00023002"/>
    </source>
</evidence>